<gene>
    <name evidence="1" type="ORF">Prudu_102S001200</name>
</gene>
<evidence type="ECO:0000313" key="1">
    <source>
        <dbReference type="EMBL" id="BBN67516.1"/>
    </source>
</evidence>
<protein>
    <submittedName>
        <fullName evidence="1">Uncharacterized protein</fullName>
    </submittedName>
</protein>
<accession>A0A5H2XX73</accession>
<organism evidence="1">
    <name type="scientific">Prunus dulcis</name>
    <name type="common">Almond</name>
    <name type="synonym">Amygdalus dulcis</name>
    <dbReference type="NCBI Taxonomy" id="3755"/>
    <lineage>
        <taxon>Eukaryota</taxon>
        <taxon>Viridiplantae</taxon>
        <taxon>Streptophyta</taxon>
        <taxon>Embryophyta</taxon>
        <taxon>Tracheophyta</taxon>
        <taxon>Spermatophyta</taxon>
        <taxon>Magnoliopsida</taxon>
        <taxon>eudicotyledons</taxon>
        <taxon>Gunneridae</taxon>
        <taxon>Pentapetalae</taxon>
        <taxon>rosids</taxon>
        <taxon>fabids</taxon>
        <taxon>Rosales</taxon>
        <taxon>Rosaceae</taxon>
        <taxon>Amygdaloideae</taxon>
        <taxon>Amygdaleae</taxon>
        <taxon>Prunus</taxon>
    </lineage>
</organism>
<dbReference type="AlphaFoldDB" id="A0A5H2XX73"/>
<sequence>MAGLIERFQSMRNAIFLLICWELDRIKVPKHEKNKLAIEVTSRSPQICLARSPQFIASGSGSSSGGVWISTMSLALFFLLRGIGEDNGLIPS</sequence>
<name>A0A5H2XX73_PRUDU</name>
<reference evidence="1" key="1">
    <citation type="journal article" date="2019" name="Science">
        <title>Mutation of a bHLH transcription factor allowed almond domestication.</title>
        <authorList>
            <person name="Sanchez-Perez R."/>
            <person name="Pavan S."/>
            <person name="Mazzeo R."/>
            <person name="Moldovan C."/>
            <person name="Aiese Cigliano R."/>
            <person name="Del Cueto J."/>
            <person name="Ricciardi F."/>
            <person name="Lotti C."/>
            <person name="Ricciardi L."/>
            <person name="Dicenta F."/>
            <person name="Lopez-Marques R.L."/>
            <person name="Lindberg Moller B."/>
        </authorList>
    </citation>
    <scope>NUCLEOTIDE SEQUENCE</scope>
</reference>
<proteinExistence type="predicted"/>
<dbReference type="EMBL" id="AP020439">
    <property type="protein sequence ID" value="BBN67516.1"/>
    <property type="molecule type" value="Genomic_DNA"/>
</dbReference>